<gene>
    <name evidence="3" type="ORF">JDW19_10755</name>
</gene>
<accession>A0A8I1ISC8</accession>
<evidence type="ECO:0000313" key="4">
    <source>
        <dbReference type="Proteomes" id="UP000650605"/>
    </source>
</evidence>
<evidence type="ECO:0000256" key="1">
    <source>
        <dbReference type="SAM" id="SignalP"/>
    </source>
</evidence>
<name>A0A8I1ISC8_PAEPO</name>
<dbReference type="AlphaFoldDB" id="A0A8I1ISC8"/>
<dbReference type="InterPro" id="IPR012854">
    <property type="entry name" value="Cu_amine_oxidase-like_N"/>
</dbReference>
<dbReference type="RefSeq" id="WP_165145755.1">
    <property type="nucleotide sequence ID" value="NZ_JAEHFQ010000004.1"/>
</dbReference>
<dbReference type="Proteomes" id="UP000650605">
    <property type="component" value="Unassembled WGS sequence"/>
</dbReference>
<feature type="signal peptide" evidence="1">
    <location>
        <begin position="1"/>
        <end position="24"/>
    </location>
</feature>
<organism evidence="3 4">
    <name type="scientific">Paenibacillus polymyxa</name>
    <name type="common">Bacillus polymyxa</name>
    <dbReference type="NCBI Taxonomy" id="1406"/>
    <lineage>
        <taxon>Bacteria</taxon>
        <taxon>Bacillati</taxon>
        <taxon>Bacillota</taxon>
        <taxon>Bacilli</taxon>
        <taxon>Bacillales</taxon>
        <taxon>Paenibacillaceae</taxon>
        <taxon>Paenibacillus</taxon>
    </lineage>
</organism>
<dbReference type="Gene3D" id="3.30.457.10">
    <property type="entry name" value="Copper amine oxidase-like, N-terminal domain"/>
    <property type="match status" value="1"/>
</dbReference>
<feature type="chain" id="PRO_5034187649" evidence="1">
    <location>
        <begin position="25"/>
        <end position="295"/>
    </location>
</feature>
<evidence type="ECO:0000259" key="2">
    <source>
        <dbReference type="Pfam" id="PF07833"/>
    </source>
</evidence>
<dbReference type="SUPFAM" id="SSF55383">
    <property type="entry name" value="Copper amine oxidase, domain N"/>
    <property type="match status" value="1"/>
</dbReference>
<evidence type="ECO:0000313" key="3">
    <source>
        <dbReference type="EMBL" id="MBM0633613.1"/>
    </source>
</evidence>
<reference evidence="3" key="1">
    <citation type="submission" date="2020-12" db="EMBL/GenBank/DDBJ databases">
        <title>Paenibacillus polymyxa LMG 27872: a double-edged sword.</title>
        <authorList>
            <person name="Langendries S."/>
            <person name="Garcia Mendez S."/>
            <person name="Beirinckx S."/>
            <person name="Viaene T."/>
            <person name="Baeyen S."/>
            <person name="Goeminne G."/>
            <person name="Willems A."/>
            <person name="Debode J."/>
            <person name="Goormachtig S."/>
        </authorList>
    </citation>
    <scope>NUCLEOTIDE SEQUENCE</scope>
    <source>
        <strain evidence="3">LMG 27872</strain>
    </source>
</reference>
<comment type="caution">
    <text evidence="3">The sequence shown here is derived from an EMBL/GenBank/DDBJ whole genome shotgun (WGS) entry which is preliminary data.</text>
</comment>
<feature type="domain" description="Copper amine oxidase-like N-terminal" evidence="2">
    <location>
        <begin position="32"/>
        <end position="135"/>
    </location>
</feature>
<dbReference type="EMBL" id="JAEHFQ010000004">
    <property type="protein sequence ID" value="MBM0633613.1"/>
    <property type="molecule type" value="Genomic_DNA"/>
</dbReference>
<keyword evidence="1" id="KW-0732">Signal</keyword>
<sequence length="295" mass="32479">MSSVSKVACISILGLTLGAGAAQASSTHIIVNNSIVSSDETYQSHGITMVPLNAVQSLPGVSITWNNSTKTVTIDRNGEKTLLKVGQKSATLGSKNITLPVVTTLKNGRIMVPLRFIADSSNAYVSWNPKSQTAYVAKANNEIKNKYTSDKLNVSRGAAIKLPKVSNLKEYTPKGYENLNTDYYFPEGKSNSFFIQEMDVISYYKISNDCSVLIWTARFDSTKRESSSLSFLPYKLVEQDGQKPTIQGRITHFNFMAAVGEISYNLIDNTGKEINPGQKTVDPTNFFFDIPDEQK</sequence>
<dbReference type="Pfam" id="PF07833">
    <property type="entry name" value="Cu_amine_oxidN1"/>
    <property type="match status" value="1"/>
</dbReference>
<protein>
    <submittedName>
        <fullName evidence="3">Copper amine oxidase N-terminal domain-containing protein</fullName>
    </submittedName>
</protein>
<proteinExistence type="predicted"/>
<dbReference type="InterPro" id="IPR036582">
    <property type="entry name" value="Mao_N_sf"/>
</dbReference>